<dbReference type="GO" id="GO:0016887">
    <property type="term" value="F:ATP hydrolysis activity"/>
    <property type="evidence" value="ECO:0007669"/>
    <property type="project" value="InterPro"/>
</dbReference>
<evidence type="ECO:0000259" key="1">
    <source>
        <dbReference type="Pfam" id="PF00004"/>
    </source>
</evidence>
<dbReference type="Gene3D" id="3.40.50.300">
    <property type="entry name" value="P-loop containing nucleotide triphosphate hydrolases"/>
    <property type="match status" value="1"/>
</dbReference>
<sequence length="543" mass="58500">MSDDSKRPTAWARLRAVILNPVLHCGPKEPMSPLDRGDRIRGGEFVAWDARVDAQMILKRLQAYELPDDLGLQIARAIERPTVGKLRRVRQALRREVPQGAEFACRDADNLLAFNVAALGCPAASAECAAACLDSAVMHIGTGDSTDGCAQGHLAFRAACLFASDAQADATDVEYKPGPLYPRLASFDQRARFWMASFAIIAKAEDAIAAEDDILRGGAGMQAELSALVGLDPPHIPEDWDKPGSVAARPAQTLVVIPSLRHLPKPSTSAIDRGDSPRALAEPWAEKPMPLVRTPDPAAFAAALRARFPWAGEAIDAYAMDLVGAPFARFRPRILVGGPGLGKTAFARAVLEEAGLGVTVYSAAGQMDGGSYAGTSRQWGSWRLSVPAQGCIRFGTASHGVVVDEVEKAGNSRRWGRLDETILPYLETTSRAIHDPALECALDLSAVTHILTANSLSGIVQPLLDRAPPIYWLAPRAEDLPIVAAALLADLRRDRGLDEVWCPDLDPEELDAIPWSGGSLRPLRRMVETIVASRDVLARRMPH</sequence>
<protein>
    <submittedName>
        <fullName evidence="2">AAA family ATPase</fullName>
    </submittedName>
</protein>
<feature type="domain" description="ATPase AAA-type core" evidence="1">
    <location>
        <begin position="334"/>
        <end position="468"/>
    </location>
</feature>
<gene>
    <name evidence="2" type="ORF">MMSR116_16185</name>
</gene>
<dbReference type="SUPFAM" id="SSF52540">
    <property type="entry name" value="P-loop containing nucleoside triphosphate hydrolases"/>
    <property type="match status" value="1"/>
</dbReference>
<accession>A0A6B9FKW9</accession>
<dbReference type="AlphaFoldDB" id="A0A6B9FKW9"/>
<dbReference type="KEGG" id="mmes:MMSR116_16185"/>
<dbReference type="Pfam" id="PF00004">
    <property type="entry name" value="AAA"/>
    <property type="match status" value="1"/>
</dbReference>
<name>A0A6B9FKW9_9HYPH</name>
<dbReference type="EMBL" id="CP043538">
    <property type="protein sequence ID" value="QGY03251.1"/>
    <property type="molecule type" value="Genomic_DNA"/>
</dbReference>
<reference evidence="2 3" key="1">
    <citation type="journal article" date="2012" name="Genet. Mol. Biol.">
        <title>Analysis of 16S rRNA and mxaF genes revealing insights into Methylobacterium niche-specific plant association.</title>
        <authorList>
            <person name="Dourado M.N."/>
            <person name="Andreote F.D."/>
            <person name="Dini-Andreote F."/>
            <person name="Conti R."/>
            <person name="Araujo J.M."/>
            <person name="Araujo W.L."/>
        </authorList>
    </citation>
    <scope>NUCLEOTIDE SEQUENCE [LARGE SCALE GENOMIC DNA]</scope>
    <source>
        <strain evidence="2 3">SR1.6/6</strain>
    </source>
</reference>
<reference evidence="2 3" key="2">
    <citation type="journal article" date="2013" name="Genome Announc.">
        <title>Draft Genome Sequence of Methylobacterium mesophilicum Strain SR1.6/6, Isolated from Citrus sinensis.</title>
        <authorList>
            <person name="Marinho Almeida D."/>
            <person name="Dini-Andreote F."/>
            <person name="Camargo Neves A.A."/>
            <person name="Juca Ramos R.T."/>
            <person name="Andreote F.D."/>
            <person name="Carneiro A.R."/>
            <person name="Oliveira de Souza Lima A."/>
            <person name="Caracciolo Gomes de Sa P.H."/>
            <person name="Ribeiro Barbosa M.S."/>
            <person name="Araujo W.L."/>
            <person name="Silva A."/>
        </authorList>
    </citation>
    <scope>NUCLEOTIDE SEQUENCE [LARGE SCALE GENOMIC DNA]</scope>
    <source>
        <strain evidence="2 3">SR1.6/6</strain>
    </source>
</reference>
<evidence type="ECO:0000313" key="3">
    <source>
        <dbReference type="Proteomes" id="UP000012488"/>
    </source>
</evidence>
<organism evidence="2 3">
    <name type="scientific">Methylobacterium mesophilicum SR1.6/6</name>
    <dbReference type="NCBI Taxonomy" id="908290"/>
    <lineage>
        <taxon>Bacteria</taxon>
        <taxon>Pseudomonadati</taxon>
        <taxon>Pseudomonadota</taxon>
        <taxon>Alphaproteobacteria</taxon>
        <taxon>Hyphomicrobiales</taxon>
        <taxon>Methylobacteriaceae</taxon>
        <taxon>Methylobacterium</taxon>
    </lineage>
</organism>
<dbReference type="Proteomes" id="UP000012488">
    <property type="component" value="Chromosome"/>
</dbReference>
<dbReference type="InterPro" id="IPR027417">
    <property type="entry name" value="P-loop_NTPase"/>
</dbReference>
<dbReference type="InterPro" id="IPR003959">
    <property type="entry name" value="ATPase_AAA_core"/>
</dbReference>
<dbReference type="GO" id="GO:0005524">
    <property type="term" value="F:ATP binding"/>
    <property type="evidence" value="ECO:0007669"/>
    <property type="project" value="InterPro"/>
</dbReference>
<evidence type="ECO:0000313" key="2">
    <source>
        <dbReference type="EMBL" id="QGY03251.1"/>
    </source>
</evidence>
<proteinExistence type="predicted"/>